<accession>A0A232F4C9</accession>
<protein>
    <recommendedName>
        <fullName evidence="4">Cleavage and polyadenylation specificity factor subunit 1</fullName>
    </recommendedName>
</protein>
<evidence type="ECO:0000256" key="3">
    <source>
        <dbReference type="ARBA" id="ARBA00038446"/>
    </source>
</evidence>
<feature type="domain" description="EF-hand" evidence="5">
    <location>
        <begin position="1394"/>
        <end position="1429"/>
    </location>
</feature>
<dbReference type="InterPro" id="IPR058543">
    <property type="entry name" value="Beta-prop_RSE1/DDB1/CPSF1_2nd"/>
</dbReference>
<dbReference type="FunFam" id="2.130.10.10:FF:000118">
    <property type="entry name" value="Cleavage and polyadenylation specificity factor subunit 1"/>
    <property type="match status" value="1"/>
</dbReference>
<name>A0A232F4C9_9HYME</name>
<dbReference type="GO" id="GO:0005654">
    <property type="term" value="C:nucleoplasm"/>
    <property type="evidence" value="ECO:0007669"/>
    <property type="project" value="UniProtKB-SubCell"/>
</dbReference>
<gene>
    <name evidence="6" type="ORF">TSAR_010180</name>
</gene>
<dbReference type="Pfam" id="PF10433">
    <property type="entry name" value="Beta-prop_RSE1_1st"/>
    <property type="match status" value="1"/>
</dbReference>
<dbReference type="InterPro" id="IPR004871">
    <property type="entry name" value="RSE1/DDB1/CPSF1_C"/>
</dbReference>
<dbReference type="FunFam" id="2.130.10.10:FF:002223">
    <property type="entry name" value="Cleavage and polyadenylation specific factor 1"/>
    <property type="match status" value="1"/>
</dbReference>
<dbReference type="Gene3D" id="1.10.150.910">
    <property type="match status" value="1"/>
</dbReference>
<dbReference type="InterPro" id="IPR018846">
    <property type="entry name" value="Beta-prop_RSE1/DDB1/CPSF1_1st"/>
</dbReference>
<dbReference type="SUPFAM" id="SSF47473">
    <property type="entry name" value="EF-hand"/>
    <property type="match status" value="1"/>
</dbReference>
<dbReference type="Gene3D" id="2.130.10.10">
    <property type="entry name" value="YVTN repeat-like/Quinoprotein amine dehydrogenase"/>
    <property type="match status" value="2"/>
</dbReference>
<evidence type="ECO:0000313" key="7">
    <source>
        <dbReference type="Proteomes" id="UP000215335"/>
    </source>
</evidence>
<feature type="domain" description="EF-hand" evidence="5">
    <location>
        <begin position="1471"/>
        <end position="1506"/>
    </location>
</feature>
<dbReference type="SMART" id="SM00054">
    <property type="entry name" value="EFh"/>
    <property type="match status" value="2"/>
</dbReference>
<dbReference type="FunFam" id="2.130.10.10:FF:000100">
    <property type="entry name" value="Cleavage and polyadenylation specificity factor subunit 1"/>
    <property type="match status" value="1"/>
</dbReference>
<sequence>MYSISKTTHPATGVEHAITCNFFNRAEKCLVVAGANIIRVFRLIPDVDPGKKEKFTESRPPKMRLECLAQYTLHGNVMSMQAVQLIGSPRDSLLLSFREAKLSVVEYDPEIHSLRTVSLHYFEEEEIKVSQDGWTNHHHVPIVRVDPEGRCAVMLIYGRKLVVLPFRKDPILDEGDLIENPKSSSHKTPILSSYMIVLKSLEEKMDNIIDLQFLHGYYEPTLLILYEPVRTFAGRIAVRQDTCAMVAISLNIQQKVHPIIWSVSNLPFDCYQAVAVKKPLGGTLIMAVNSLIYLNQSIPPYEPQEGVKISLESSQVAFISPDRLVISLKTGELYVLSLFADSMRSVRGFHFDKAAASVLTSCVCLCDDNYLFLGSRLGNSLLLRFTEKESEKINDISMLEMSLNSSNSQEQPTKKIKLDYLEDWMASDVLDIKDPEELEVYGSETQASIQITSYIFEVCDSLLNIGPCGNISMGEPAFLSEEFSSNSEPDVELVTTSGYGKNGALCVLQRSIRPQVITTFDLPGYENIWTVIDSTVSDNRAKTETEGTHGFLILTQDDSTMVLQTGQEINEVVDQSGFSTQGTTIFAGNLGSNRYIIQVTQMGVRLLQGLEQIQHMPMDLGCPIVHASCADPYVSLLSEDGQVVLLTLREGRGTARLHAQAVNLMFRPQIEAVCAYRDVSGLFTTILPEDVDEEAFDNDSSDEPQIIENPDNEDDLLYGDTQTFQMPAIPVVKPQETPTKKPPWWQQYLQEIKPTYWLFVYRDNGTLEVYSLPELRLSYLIKNFGFGQNILHDSMEFTTIQGSQQNEPVNPEVQVREIAVVALGHHGNRPMLLVRLDSELQIYQVYRYPKGHLKLRFKKIDHNFIVGFSRIGPKEEDMPSMNDTRLCMMRYFSNIAGYNGVFIGGDYPHWIFLTGRGELRAHPMNIDGPVKSFAPFNNVNCPQGFLYFNRKDELRICVLPTHLSYDAPWPVRKVPLRCTPHFVTYHLESKTYCVVTSTAEPLKSYYRFNGEDKEFTEEERNERFLYPTQEQFSIVLFSPVSWDTIPNTKIDLDQWEHVTCLKNVSLAYEGTRSGLKGYIVIGTNYNYGEDITSRGRIFIFDIIEVVPEPGQPLTKNRFKQIYAKEQKGPVTAITQVSGFLVSAIGQKIYIWQLKDNDLVGVAFIDTQIYVCQMLSIKSLILVADVYKSVSLLRFQPEYKTLSLVSRDFRTTEIYAIEYFIQNNELGFIVADGESNISIFSYQPESSQSLGGQKLIRKADIHLGQKINTFFRIKCKTTDSANPTKQFSGADKRHVTMYANILNIATLDGSLGYILPVPEKTYRRLLMLQNVLVSHIYHIAGLNPKAFRTYKSCVRMQGNPARGIIDGDLVRKYLDLPVNEKIEIAKKIGTVEQSQLQKRLIEAFDVFDNAKSHQVDVRELGTIIRSVGCVITEAELQEIQVEVEDVENNCVPQARFVEYMCKAISEQKYKPADPEDLLKAFQVLDPDNHGYILKDDLEKALMEIGEPFTSQEINEMMSVACDPQTNKINYEHYINLLIVSILIL</sequence>
<dbReference type="OrthoDB" id="6109at2759"/>
<dbReference type="Pfam" id="PF03178">
    <property type="entry name" value="CPSF_A"/>
    <property type="match status" value="1"/>
</dbReference>
<evidence type="ECO:0000313" key="6">
    <source>
        <dbReference type="EMBL" id="OXU25621.1"/>
    </source>
</evidence>
<dbReference type="InterPro" id="IPR015943">
    <property type="entry name" value="WD40/YVTN_repeat-like_dom_sf"/>
</dbReference>
<evidence type="ECO:0000259" key="5">
    <source>
        <dbReference type="PROSITE" id="PS50222"/>
    </source>
</evidence>
<comment type="similarity">
    <text evidence="3">Belongs to the CPSF1 family.</text>
</comment>
<comment type="subcellular location">
    <subcellularLocation>
        <location evidence="1">Nucleus</location>
        <location evidence="1">Nucleoplasm</location>
    </subcellularLocation>
</comment>
<dbReference type="PROSITE" id="PS50222">
    <property type="entry name" value="EF_HAND_2"/>
    <property type="match status" value="2"/>
</dbReference>
<keyword evidence="7" id="KW-1185">Reference proteome</keyword>
<dbReference type="GO" id="GO:0003676">
    <property type="term" value="F:nucleic acid binding"/>
    <property type="evidence" value="ECO:0007669"/>
    <property type="project" value="InterPro"/>
</dbReference>
<dbReference type="CDD" id="cd00051">
    <property type="entry name" value="EFh"/>
    <property type="match status" value="1"/>
</dbReference>
<dbReference type="InterPro" id="IPR011992">
    <property type="entry name" value="EF-hand-dom_pair"/>
</dbReference>
<dbReference type="PANTHER" id="PTHR10644">
    <property type="entry name" value="DNA REPAIR/RNA PROCESSING CPSF FAMILY"/>
    <property type="match status" value="1"/>
</dbReference>
<evidence type="ECO:0000256" key="4">
    <source>
        <dbReference type="ARBA" id="ARBA00068483"/>
    </source>
</evidence>
<dbReference type="Pfam" id="PF23726">
    <property type="entry name" value="Beta-prop_RSE1_2nd"/>
    <property type="match status" value="1"/>
</dbReference>
<dbReference type="Proteomes" id="UP000215335">
    <property type="component" value="Unassembled WGS sequence"/>
</dbReference>
<dbReference type="Pfam" id="PF13499">
    <property type="entry name" value="EF-hand_7"/>
    <property type="match status" value="1"/>
</dbReference>
<dbReference type="InterPro" id="IPR050358">
    <property type="entry name" value="RSE1/DDB1/CFT1"/>
</dbReference>
<dbReference type="InterPro" id="IPR002048">
    <property type="entry name" value="EF_hand_dom"/>
</dbReference>
<evidence type="ECO:0000256" key="2">
    <source>
        <dbReference type="ARBA" id="ARBA00023242"/>
    </source>
</evidence>
<dbReference type="Gene3D" id="1.10.238.10">
    <property type="entry name" value="EF-hand"/>
    <property type="match status" value="1"/>
</dbReference>
<dbReference type="FunFam" id="1.10.238.10:FF:000001">
    <property type="entry name" value="Calmodulin 1"/>
    <property type="match status" value="1"/>
</dbReference>
<reference evidence="6 7" key="1">
    <citation type="journal article" date="2017" name="Curr. Biol.">
        <title>The Evolution of Venom by Co-option of Single-Copy Genes.</title>
        <authorList>
            <person name="Martinson E.O."/>
            <person name="Mrinalini"/>
            <person name="Kelkar Y.D."/>
            <person name="Chang C.H."/>
            <person name="Werren J.H."/>
        </authorList>
    </citation>
    <scope>NUCLEOTIDE SEQUENCE [LARGE SCALE GENOMIC DNA]</scope>
    <source>
        <strain evidence="6 7">Alberta</strain>
        <tissue evidence="6">Whole body</tissue>
    </source>
</reference>
<dbReference type="STRING" id="543379.A0A232F4C9"/>
<organism evidence="6 7">
    <name type="scientific">Trichomalopsis sarcophagae</name>
    <dbReference type="NCBI Taxonomy" id="543379"/>
    <lineage>
        <taxon>Eukaryota</taxon>
        <taxon>Metazoa</taxon>
        <taxon>Ecdysozoa</taxon>
        <taxon>Arthropoda</taxon>
        <taxon>Hexapoda</taxon>
        <taxon>Insecta</taxon>
        <taxon>Pterygota</taxon>
        <taxon>Neoptera</taxon>
        <taxon>Endopterygota</taxon>
        <taxon>Hymenoptera</taxon>
        <taxon>Apocrita</taxon>
        <taxon>Proctotrupomorpha</taxon>
        <taxon>Chalcidoidea</taxon>
        <taxon>Pteromalidae</taxon>
        <taxon>Pteromalinae</taxon>
        <taxon>Trichomalopsis</taxon>
    </lineage>
</organism>
<evidence type="ECO:0000256" key="1">
    <source>
        <dbReference type="ARBA" id="ARBA00004642"/>
    </source>
</evidence>
<comment type="caution">
    <text evidence="6">The sequence shown here is derived from an EMBL/GenBank/DDBJ whole genome shotgun (WGS) entry which is preliminary data.</text>
</comment>
<dbReference type="GO" id="GO:0005509">
    <property type="term" value="F:calcium ion binding"/>
    <property type="evidence" value="ECO:0007669"/>
    <property type="project" value="InterPro"/>
</dbReference>
<keyword evidence="2" id="KW-0539">Nucleus</keyword>
<proteinExistence type="inferred from homology"/>
<dbReference type="EMBL" id="NNAY01000983">
    <property type="protein sequence ID" value="OXU25621.1"/>
    <property type="molecule type" value="Genomic_DNA"/>
</dbReference>